<organism evidence="1 2">
    <name type="scientific">Armillaria gallica</name>
    <name type="common">Bulbous honey fungus</name>
    <name type="synonym">Armillaria bulbosa</name>
    <dbReference type="NCBI Taxonomy" id="47427"/>
    <lineage>
        <taxon>Eukaryota</taxon>
        <taxon>Fungi</taxon>
        <taxon>Dikarya</taxon>
        <taxon>Basidiomycota</taxon>
        <taxon>Agaricomycotina</taxon>
        <taxon>Agaricomycetes</taxon>
        <taxon>Agaricomycetidae</taxon>
        <taxon>Agaricales</taxon>
        <taxon>Marasmiineae</taxon>
        <taxon>Physalacriaceae</taxon>
        <taxon>Armillaria</taxon>
    </lineage>
</organism>
<dbReference type="Proteomes" id="UP000217790">
    <property type="component" value="Unassembled WGS sequence"/>
</dbReference>
<protein>
    <submittedName>
        <fullName evidence="1">Uncharacterized protein</fullName>
    </submittedName>
</protein>
<proteinExistence type="predicted"/>
<keyword evidence="2" id="KW-1185">Reference proteome</keyword>
<dbReference type="InParanoid" id="A0A2H3CZG1"/>
<evidence type="ECO:0000313" key="1">
    <source>
        <dbReference type="EMBL" id="PBK84582.1"/>
    </source>
</evidence>
<dbReference type="AlphaFoldDB" id="A0A2H3CZG1"/>
<dbReference type="OrthoDB" id="10531568at2759"/>
<name>A0A2H3CZG1_ARMGA</name>
<dbReference type="EMBL" id="KZ293697">
    <property type="protein sequence ID" value="PBK84582.1"/>
    <property type="molecule type" value="Genomic_DNA"/>
</dbReference>
<accession>A0A2H3CZG1</accession>
<evidence type="ECO:0000313" key="2">
    <source>
        <dbReference type="Proteomes" id="UP000217790"/>
    </source>
</evidence>
<sequence length="250" mass="27446">MTTTTSFAPYTNPSHFLFAALEEVTNHGSNNVSNLMDSEDNVPLLESHELTGLRGATMLKNFVGSPDTPNYGWWKRAPATNQGLVSIVSRLHFLEQSSLLRLPAMESGDLRNIDVTMMLSSILANLTLPALTALTLRDISVDTVLLPIAHPRSAVREMTIASDEIVEADFIRLLNELSAVDVVAVLIEFAHTTAFIHRLFEISGCFTVLCMLTPKGVEAVDLSSMVHAKDVRTLASLQWDDHSPESSKGW</sequence>
<gene>
    <name evidence="1" type="ORF">ARMGADRAFT_1037059</name>
</gene>
<reference evidence="2" key="1">
    <citation type="journal article" date="2017" name="Nat. Ecol. Evol.">
        <title>Genome expansion and lineage-specific genetic innovations in the forest pathogenic fungi Armillaria.</title>
        <authorList>
            <person name="Sipos G."/>
            <person name="Prasanna A.N."/>
            <person name="Walter M.C."/>
            <person name="O'Connor E."/>
            <person name="Balint B."/>
            <person name="Krizsan K."/>
            <person name="Kiss B."/>
            <person name="Hess J."/>
            <person name="Varga T."/>
            <person name="Slot J."/>
            <person name="Riley R."/>
            <person name="Boka B."/>
            <person name="Rigling D."/>
            <person name="Barry K."/>
            <person name="Lee J."/>
            <person name="Mihaltcheva S."/>
            <person name="LaButti K."/>
            <person name="Lipzen A."/>
            <person name="Waldron R."/>
            <person name="Moloney N.M."/>
            <person name="Sperisen C."/>
            <person name="Kredics L."/>
            <person name="Vagvoelgyi C."/>
            <person name="Patrignani A."/>
            <person name="Fitzpatrick D."/>
            <person name="Nagy I."/>
            <person name="Doyle S."/>
            <person name="Anderson J.B."/>
            <person name="Grigoriev I.V."/>
            <person name="Gueldener U."/>
            <person name="Muensterkoetter M."/>
            <person name="Nagy L.G."/>
        </authorList>
    </citation>
    <scope>NUCLEOTIDE SEQUENCE [LARGE SCALE GENOMIC DNA]</scope>
    <source>
        <strain evidence="2">Ar21-2</strain>
    </source>
</reference>